<accession>A0ABY5GZV4</accession>
<keyword evidence="1" id="KW-0732">Signal</keyword>
<protein>
    <submittedName>
        <fullName evidence="2">TorF family putative porin</fullName>
    </submittedName>
</protein>
<name>A0ABY5GZV4_9GAMM</name>
<feature type="chain" id="PRO_5045857913" evidence="1">
    <location>
        <begin position="21"/>
        <end position="230"/>
    </location>
</feature>
<reference evidence="2" key="1">
    <citation type="submission" date="2021-04" db="EMBL/GenBank/DDBJ databases">
        <title>Oceanospirillales bacteria with DddD are important DMSP degraders in coastal seawater.</title>
        <authorList>
            <person name="Liu J."/>
        </authorList>
    </citation>
    <scope>NUCLEOTIDE SEQUENCE</scope>
    <source>
        <strain evidence="2">GY6</strain>
    </source>
</reference>
<evidence type="ECO:0000256" key="1">
    <source>
        <dbReference type="SAM" id="SignalP"/>
    </source>
</evidence>
<evidence type="ECO:0000313" key="3">
    <source>
        <dbReference type="Proteomes" id="UP001059950"/>
    </source>
</evidence>
<sequence length="230" mass="25025">MKKIFTGLVAAMALASTVQAADVTGTVSFTNDYRFRGISQSAGDPAVQGSLDVAFENGVYAGVWGSNVDFGDDDAKLEIDYYVGFANDINDNLSYDVSYGFYTYPGYNTDAEYGELALALYYGDFGFTMAYSDDFFNSGESAQYYSIDYSHGITEEVSLDLHAGYSTGDYWDGTTDINDYQDYSVGISGSAIGLDLSAVYLFNSIDSVDETDSGAFRNDNTLLLTVSRTF</sequence>
<feature type="signal peptide" evidence="1">
    <location>
        <begin position="1"/>
        <end position="20"/>
    </location>
</feature>
<evidence type="ECO:0000313" key="2">
    <source>
        <dbReference type="EMBL" id="UTW04371.1"/>
    </source>
</evidence>
<gene>
    <name evidence="2" type="ORF">KDX31_05015</name>
</gene>
<dbReference type="Proteomes" id="UP001059950">
    <property type="component" value="Chromosome"/>
</dbReference>
<proteinExistence type="predicted"/>
<dbReference type="NCBIfam" id="TIGR02001">
    <property type="entry name" value="gcw_chp"/>
    <property type="match status" value="1"/>
</dbReference>
<dbReference type="Pfam" id="PF09694">
    <property type="entry name" value="Gcw_chp"/>
    <property type="match status" value="1"/>
</dbReference>
<dbReference type="EMBL" id="CP073344">
    <property type="protein sequence ID" value="UTW04371.1"/>
    <property type="molecule type" value="Genomic_DNA"/>
</dbReference>
<dbReference type="InterPro" id="IPR010239">
    <property type="entry name" value="CHP02001"/>
</dbReference>
<organism evidence="2 3">
    <name type="scientific">Amphritea atlantica</name>
    <dbReference type="NCBI Taxonomy" id="355243"/>
    <lineage>
        <taxon>Bacteria</taxon>
        <taxon>Pseudomonadati</taxon>
        <taxon>Pseudomonadota</taxon>
        <taxon>Gammaproteobacteria</taxon>
        <taxon>Oceanospirillales</taxon>
        <taxon>Oceanospirillaceae</taxon>
        <taxon>Amphritea</taxon>
    </lineage>
</organism>
<keyword evidence="3" id="KW-1185">Reference proteome</keyword>